<keyword evidence="1" id="KW-0812">Transmembrane</keyword>
<sequence>MPRYRLQPTVDRTWWWSLFGATAVILLLPVALNLLVPDRERREQAYLGMPGYSWEIPLDMTCEPMGLDSVGPGWRCDGVTVQSLIADGGEDPERTLRRMMRALNFVGPADSEPVFREGQARMLIDTATSSVGISLEGEGDRASQTMVAVITGPGVRVAPVADQVWGAYTGGKPLPAVVTDAIVEPSPRLPVPPLTDRGG</sequence>
<proteinExistence type="predicted"/>
<keyword evidence="1" id="KW-0472">Membrane</keyword>
<keyword evidence="3" id="KW-1185">Reference proteome</keyword>
<keyword evidence="1" id="KW-1133">Transmembrane helix</keyword>
<gene>
    <name evidence="2" type="ORF">QP029_04615</name>
</gene>
<dbReference type="EMBL" id="CP126970">
    <property type="protein sequence ID" value="WIM71094.1"/>
    <property type="molecule type" value="Genomic_DNA"/>
</dbReference>
<name>A0ABY8VN68_9CORY</name>
<organism evidence="2 3">
    <name type="scientific">Corynebacterium suedekumii</name>
    <dbReference type="NCBI Taxonomy" id="3049801"/>
    <lineage>
        <taxon>Bacteria</taxon>
        <taxon>Bacillati</taxon>
        <taxon>Actinomycetota</taxon>
        <taxon>Actinomycetes</taxon>
        <taxon>Mycobacteriales</taxon>
        <taxon>Corynebacteriaceae</taxon>
        <taxon>Corynebacterium</taxon>
    </lineage>
</organism>
<evidence type="ECO:0000313" key="2">
    <source>
        <dbReference type="EMBL" id="WIM71094.1"/>
    </source>
</evidence>
<dbReference type="RefSeq" id="WP_284875669.1">
    <property type="nucleotide sequence ID" value="NZ_CP126970.1"/>
</dbReference>
<evidence type="ECO:0000256" key="1">
    <source>
        <dbReference type="SAM" id="Phobius"/>
    </source>
</evidence>
<dbReference type="Proteomes" id="UP001238805">
    <property type="component" value="Chromosome"/>
</dbReference>
<protein>
    <recommendedName>
        <fullName evidence="4">Secreted protein</fullName>
    </recommendedName>
</protein>
<accession>A0ABY8VN68</accession>
<reference evidence="2 3" key="1">
    <citation type="submission" date="2023-05" db="EMBL/GenBank/DDBJ databases">
        <title>Corynebacterium suedekumii sp. nov. and Corynebacterium breve sp. nov. isolated from raw cow's milk.</title>
        <authorList>
            <person name="Baer M.K."/>
            <person name="Mehl L."/>
            <person name="Hellmuth R."/>
            <person name="Marke G."/>
            <person name="Lipski A."/>
        </authorList>
    </citation>
    <scope>NUCLEOTIDE SEQUENCE [LARGE SCALE GENOMIC DNA]</scope>
    <source>
        <strain evidence="2 3">LM112</strain>
    </source>
</reference>
<feature type="transmembrane region" description="Helical" evidence="1">
    <location>
        <begin position="14"/>
        <end position="36"/>
    </location>
</feature>
<evidence type="ECO:0000313" key="3">
    <source>
        <dbReference type="Proteomes" id="UP001238805"/>
    </source>
</evidence>
<evidence type="ECO:0008006" key="4">
    <source>
        <dbReference type="Google" id="ProtNLM"/>
    </source>
</evidence>